<protein>
    <recommendedName>
        <fullName evidence="4">DUF1616 domain-containing protein</fullName>
    </recommendedName>
</protein>
<evidence type="ECO:0008006" key="4">
    <source>
        <dbReference type="Google" id="ProtNLM"/>
    </source>
</evidence>
<evidence type="ECO:0000313" key="2">
    <source>
        <dbReference type="EMBL" id="MFC4408839.1"/>
    </source>
</evidence>
<keyword evidence="3" id="KW-1185">Reference proteome</keyword>
<evidence type="ECO:0000313" key="3">
    <source>
        <dbReference type="Proteomes" id="UP001595817"/>
    </source>
</evidence>
<feature type="transmembrane region" description="Helical" evidence="1">
    <location>
        <begin position="92"/>
        <end position="109"/>
    </location>
</feature>
<name>A0ABV8X152_9LACT</name>
<dbReference type="RefSeq" id="WP_378150961.1">
    <property type="nucleotide sequence ID" value="NZ_JBHSEC010000001.1"/>
</dbReference>
<gene>
    <name evidence="2" type="ORF">ACFOZY_00175</name>
</gene>
<dbReference type="Proteomes" id="UP001595817">
    <property type="component" value="Unassembled WGS sequence"/>
</dbReference>
<keyword evidence="1" id="KW-0812">Transmembrane</keyword>
<evidence type="ECO:0000256" key="1">
    <source>
        <dbReference type="SAM" id="Phobius"/>
    </source>
</evidence>
<feature type="transmembrane region" description="Helical" evidence="1">
    <location>
        <begin position="7"/>
        <end position="23"/>
    </location>
</feature>
<feature type="transmembrane region" description="Helical" evidence="1">
    <location>
        <begin position="66"/>
        <end position="86"/>
    </location>
</feature>
<dbReference type="EMBL" id="JBHSEC010000001">
    <property type="protein sequence ID" value="MFC4408839.1"/>
    <property type="molecule type" value="Genomic_DNA"/>
</dbReference>
<proteinExistence type="predicted"/>
<feature type="transmembrane region" description="Helical" evidence="1">
    <location>
        <begin position="29"/>
        <end position="54"/>
    </location>
</feature>
<organism evidence="2 3">
    <name type="scientific">Chungangia koreensis</name>
    <dbReference type="NCBI Taxonomy" id="752657"/>
    <lineage>
        <taxon>Bacteria</taxon>
        <taxon>Bacillati</taxon>
        <taxon>Bacillota</taxon>
        <taxon>Bacilli</taxon>
        <taxon>Lactobacillales</taxon>
        <taxon>Chungangia</taxon>
    </lineage>
</organism>
<comment type="caution">
    <text evidence="2">The sequence shown here is derived from an EMBL/GenBank/DDBJ whole genome shotgun (WGS) entry which is preliminary data.</text>
</comment>
<sequence>MLIRKLVSSIVACILVMLISFLIEPSGFVIMIGMYLFPILLLYGLPSSIISDYVTKKLKGIVRGGVALVIHLLLAAVFVLILFIFGEAWVPVKVFLLFSVASSFLFWSIDKFLKSTIVKQIRLKIDDLKIY</sequence>
<accession>A0ABV8X152</accession>
<keyword evidence="1" id="KW-0472">Membrane</keyword>
<keyword evidence="1" id="KW-1133">Transmembrane helix</keyword>
<reference evidence="3" key="1">
    <citation type="journal article" date="2019" name="Int. J. Syst. Evol. Microbiol.">
        <title>The Global Catalogue of Microorganisms (GCM) 10K type strain sequencing project: providing services to taxonomists for standard genome sequencing and annotation.</title>
        <authorList>
            <consortium name="The Broad Institute Genomics Platform"/>
            <consortium name="The Broad Institute Genome Sequencing Center for Infectious Disease"/>
            <person name="Wu L."/>
            <person name="Ma J."/>
        </authorList>
    </citation>
    <scope>NUCLEOTIDE SEQUENCE [LARGE SCALE GENOMIC DNA]</scope>
    <source>
        <strain evidence="3">CCUG 59778</strain>
    </source>
</reference>